<dbReference type="InterPro" id="IPR004098">
    <property type="entry name" value="Prp18"/>
</dbReference>
<dbReference type="RefSeq" id="XP_060284695.1">
    <property type="nucleotide sequence ID" value="XM_060424513.1"/>
</dbReference>
<evidence type="ECO:0000259" key="10">
    <source>
        <dbReference type="Pfam" id="PF08799"/>
    </source>
</evidence>
<dbReference type="Pfam" id="PF02840">
    <property type="entry name" value="Prp18"/>
    <property type="match status" value="1"/>
</dbReference>
<evidence type="ECO:0000256" key="6">
    <source>
        <dbReference type="ARBA" id="ARBA00023187"/>
    </source>
</evidence>
<reference evidence="11" key="1">
    <citation type="submission" date="2023-06" db="EMBL/GenBank/DDBJ databases">
        <title>Genome-scale phylogeny and comparative genomics of the fungal order Sordariales.</title>
        <authorList>
            <consortium name="Lawrence Berkeley National Laboratory"/>
            <person name="Hensen N."/>
            <person name="Bonometti L."/>
            <person name="Westerberg I."/>
            <person name="Brannstrom I.O."/>
            <person name="Guillou S."/>
            <person name="Cros-Aarteil S."/>
            <person name="Calhoun S."/>
            <person name="Haridas S."/>
            <person name="Kuo A."/>
            <person name="Mondo S."/>
            <person name="Pangilinan J."/>
            <person name="Riley R."/>
            <person name="Labutti K."/>
            <person name="Andreopoulos B."/>
            <person name="Lipzen A."/>
            <person name="Chen C."/>
            <person name="Yanf M."/>
            <person name="Daum C."/>
            <person name="Ng V."/>
            <person name="Clum A."/>
            <person name="Steindorff A."/>
            <person name="Ohm R."/>
            <person name="Martin F."/>
            <person name="Silar P."/>
            <person name="Natvig D."/>
            <person name="Lalanne C."/>
            <person name="Gautier V."/>
            <person name="Ament-Velasquez S.L."/>
            <person name="Kruys A."/>
            <person name="Hutchinson M.I."/>
            <person name="Powell A.J."/>
            <person name="Barry K."/>
            <person name="Miller A.N."/>
            <person name="Grigoriev I.V."/>
            <person name="Debuchy R."/>
            <person name="Gladieux P."/>
            <person name="Thoren M.H."/>
            <person name="Johannesson H."/>
        </authorList>
    </citation>
    <scope>NUCLEOTIDE SEQUENCE</scope>
    <source>
        <strain evidence="11">8032-3</strain>
    </source>
</reference>
<dbReference type="GeneID" id="85307700"/>
<feature type="domain" description="Pre-mRNA processing factor 4 (PRP4)-like" evidence="10">
    <location>
        <begin position="165"/>
        <end position="191"/>
    </location>
</feature>
<evidence type="ECO:0000313" key="11">
    <source>
        <dbReference type="EMBL" id="KAK1768482.1"/>
    </source>
</evidence>
<feature type="domain" description="Prp18" evidence="9">
    <location>
        <begin position="240"/>
        <end position="378"/>
    </location>
</feature>
<sequence>MDFASLMAKQISKSTGSTTKGSPSPQLATSPDAASSTAAPTSSATPKFINRREAEEARKAAYLAEQKALEAERAARATAKRRREEEAAEEDRARDEKRRRLAEEGRRRREEREAAEERARRRRLGLPELPPPGKEGAAASSAEDSDDDDYAGGAAADVPEEELAAKLRDLGEPAALFGEGHAARLRRFRRLTGQVAVAGHAGPIATTLAPVEEKDMKVSGTVPKPEDRAGRKWLYRQLTSYFNMVLREWEIALAKEGSRDTLSSKAAVSAMLSSKETMKPLFRKFEKRMLDESILKAIVEIVKAAQERRYVDANDGYLRLSIGKAAWPIGVTMVGIHERSAREKLHNGERGHVMGDEVTRKYLQSIKRCLTFAQVRWPPEDVRQLMG</sequence>
<dbReference type="InterPro" id="IPR014906">
    <property type="entry name" value="PRP4-like"/>
</dbReference>
<feature type="compositionally biased region" description="Basic and acidic residues" evidence="8">
    <location>
        <begin position="82"/>
        <end position="119"/>
    </location>
</feature>
<evidence type="ECO:0000256" key="5">
    <source>
        <dbReference type="ARBA" id="ARBA00022728"/>
    </source>
</evidence>
<keyword evidence="4" id="KW-0507">mRNA processing</keyword>
<evidence type="ECO:0000259" key="9">
    <source>
        <dbReference type="Pfam" id="PF02840"/>
    </source>
</evidence>
<comment type="subcellular location">
    <subcellularLocation>
        <location evidence="1">Nucleus</location>
    </subcellularLocation>
</comment>
<feature type="compositionally biased region" description="Low complexity" evidence="8">
    <location>
        <begin position="12"/>
        <end position="46"/>
    </location>
</feature>
<dbReference type="GO" id="GO:0046540">
    <property type="term" value="C:U4/U6 x U5 tri-snRNP complex"/>
    <property type="evidence" value="ECO:0007669"/>
    <property type="project" value="TreeGrafter"/>
</dbReference>
<keyword evidence="12" id="KW-1185">Reference proteome</keyword>
<dbReference type="FunFam" id="1.20.940.10:FF:000008">
    <property type="entry name" value="Related to potassium channel regulatory factor"/>
    <property type="match status" value="1"/>
</dbReference>
<dbReference type="Gene3D" id="1.20.940.10">
    <property type="entry name" value="Functional domain of the splicing factor Prp18"/>
    <property type="match status" value="1"/>
</dbReference>
<evidence type="ECO:0000256" key="7">
    <source>
        <dbReference type="ARBA" id="ARBA00023242"/>
    </source>
</evidence>
<gene>
    <name evidence="11" type="ORF">QBC33DRAFT_449344</name>
</gene>
<comment type="caution">
    <text evidence="11">The sequence shown here is derived from an EMBL/GenBank/DDBJ whole genome shotgun (WGS) entry which is preliminary data.</text>
</comment>
<evidence type="ECO:0000256" key="8">
    <source>
        <dbReference type="SAM" id="MobiDB-lite"/>
    </source>
</evidence>
<dbReference type="SUPFAM" id="SSF158230">
    <property type="entry name" value="PRP4-like"/>
    <property type="match status" value="1"/>
</dbReference>
<feature type="region of interest" description="Disordered" evidence="8">
    <location>
        <begin position="1"/>
        <end position="153"/>
    </location>
</feature>
<dbReference type="GO" id="GO:0005682">
    <property type="term" value="C:U5 snRNP"/>
    <property type="evidence" value="ECO:0007669"/>
    <property type="project" value="TreeGrafter"/>
</dbReference>
<feature type="compositionally biased region" description="Basic and acidic residues" evidence="8">
    <location>
        <begin position="50"/>
        <end position="59"/>
    </location>
</feature>
<evidence type="ECO:0000256" key="3">
    <source>
        <dbReference type="ARBA" id="ARBA00018242"/>
    </source>
</evidence>
<dbReference type="GO" id="GO:0071021">
    <property type="term" value="C:U2-type post-spliceosomal complex"/>
    <property type="evidence" value="ECO:0007669"/>
    <property type="project" value="TreeGrafter"/>
</dbReference>
<dbReference type="Pfam" id="PF08799">
    <property type="entry name" value="PRP4"/>
    <property type="match status" value="1"/>
</dbReference>
<dbReference type="InterPro" id="IPR036285">
    <property type="entry name" value="PRP4-like_sf"/>
</dbReference>
<dbReference type="AlphaFoldDB" id="A0AAJ0C2U9"/>
<keyword evidence="6" id="KW-0508">mRNA splicing</keyword>
<evidence type="ECO:0000256" key="1">
    <source>
        <dbReference type="ARBA" id="ARBA00004123"/>
    </source>
</evidence>
<proteinExistence type="inferred from homology"/>
<protein>
    <recommendedName>
        <fullName evidence="3">Pre-mRNA-splicing factor 18</fullName>
    </recommendedName>
</protein>
<dbReference type="PANTHER" id="PTHR13007:SF19">
    <property type="entry name" value="PRE-MRNA-SPLICING FACTOR 18"/>
    <property type="match status" value="1"/>
</dbReference>
<dbReference type="GO" id="GO:0000350">
    <property type="term" value="P:generation of catalytic spliceosome for second transesterification step"/>
    <property type="evidence" value="ECO:0007669"/>
    <property type="project" value="TreeGrafter"/>
</dbReference>
<dbReference type="Gene3D" id="4.10.280.110">
    <property type="entry name" value="Pre-mRNA processing factor 4 domain"/>
    <property type="match status" value="1"/>
</dbReference>
<accession>A0AAJ0C2U9</accession>
<evidence type="ECO:0000256" key="4">
    <source>
        <dbReference type="ARBA" id="ARBA00022664"/>
    </source>
</evidence>
<organism evidence="11 12">
    <name type="scientific">Phialemonium atrogriseum</name>
    <dbReference type="NCBI Taxonomy" id="1093897"/>
    <lineage>
        <taxon>Eukaryota</taxon>
        <taxon>Fungi</taxon>
        <taxon>Dikarya</taxon>
        <taxon>Ascomycota</taxon>
        <taxon>Pezizomycotina</taxon>
        <taxon>Sordariomycetes</taxon>
        <taxon>Sordariomycetidae</taxon>
        <taxon>Cephalothecales</taxon>
        <taxon>Cephalothecaceae</taxon>
        <taxon>Phialemonium</taxon>
    </lineage>
</organism>
<evidence type="ECO:0000256" key="2">
    <source>
        <dbReference type="ARBA" id="ARBA00008137"/>
    </source>
</evidence>
<dbReference type="PANTHER" id="PTHR13007">
    <property type="entry name" value="PRE-MRNA SPLICING FACTOR-RELATED"/>
    <property type="match status" value="1"/>
</dbReference>
<name>A0AAJ0C2U9_9PEZI</name>
<dbReference type="SUPFAM" id="SSF47938">
    <property type="entry name" value="Functional domain of the splicing factor Prp18"/>
    <property type="match status" value="1"/>
</dbReference>
<evidence type="ECO:0000313" key="12">
    <source>
        <dbReference type="Proteomes" id="UP001244011"/>
    </source>
</evidence>
<keyword evidence="7" id="KW-0539">Nucleus</keyword>
<comment type="similarity">
    <text evidence="2">Belongs to the PRP18 family.</text>
</comment>
<dbReference type="Proteomes" id="UP001244011">
    <property type="component" value="Unassembled WGS sequence"/>
</dbReference>
<dbReference type="InterPro" id="IPR039979">
    <property type="entry name" value="PRPF18"/>
</dbReference>
<dbReference type="EMBL" id="MU839005">
    <property type="protein sequence ID" value="KAK1768482.1"/>
    <property type="molecule type" value="Genomic_DNA"/>
</dbReference>
<keyword evidence="5" id="KW-0747">Spliceosome</keyword>